<comment type="function">
    <text evidence="18">Plays a role in viral genome replication by driving entry of quiescent cells into the cell cycle. Stimulation of progression from G1 to S phase allows the virus to efficiently use the cellular DNA replicating machinery to achieve viral genome replication. E7 protein has both transforming and trans-activating activities. Induces the disassembly of the E2F1 transcription factor from RB1, with subsequent transcriptional activation of E2F1-regulated S-phase genes. Interferes with host histone deacetylation mediated by HDAC1 and HDAC2, leading to transcription activation. Plays also a role in the inhibition of both antiviral and antiproliferative functions of host interferon alpha. Interaction with host TMEM173/STING impairs the ability of TMEM173/STING to sense cytosolic DNA and promote the production of type I interferon (IFN-alpha and IFN-beta).</text>
</comment>
<protein>
    <recommendedName>
        <fullName evidence="18 19">Protein E7</fullName>
    </recommendedName>
</protein>
<evidence type="ECO:0000256" key="10">
    <source>
        <dbReference type="ARBA" id="ARBA00023015"/>
    </source>
</evidence>
<keyword evidence="2 18" id="KW-0244">Early protein</keyword>
<dbReference type="GO" id="GO:0039502">
    <property type="term" value="P:symbiont-mediated suppression of host type I interferon-mediated signaling pathway"/>
    <property type="evidence" value="ECO:0007669"/>
    <property type="project" value="UniProtKB-UniRule"/>
</dbReference>
<evidence type="ECO:0000256" key="1">
    <source>
        <dbReference type="ARBA" id="ARBA00022504"/>
    </source>
</evidence>
<comment type="similarity">
    <text evidence="18 19">Belongs to the papillomaviridae E7 protein family.</text>
</comment>
<evidence type="ECO:0000256" key="2">
    <source>
        <dbReference type="ARBA" id="ARBA00022518"/>
    </source>
</evidence>
<keyword evidence="5 18" id="KW-1090">Inhibition of host innate immune response by virus</keyword>
<keyword evidence="15" id="KW-0922">Interferon antiviral system evasion</keyword>
<proteinExistence type="inferred from homology"/>
<keyword evidence="16 18" id="KW-0899">Viral immunoevasion</keyword>
<evidence type="ECO:0000256" key="9">
    <source>
        <dbReference type="ARBA" id="ARBA00022833"/>
    </source>
</evidence>
<feature type="short sequence motif" description="LXCXE motif; interaction with host RB1 and TMEM173/STING" evidence="18">
    <location>
        <begin position="22"/>
        <end position="26"/>
    </location>
</feature>
<feature type="zinc finger region" evidence="18">
    <location>
        <begin position="61"/>
        <end position="97"/>
    </location>
</feature>
<dbReference type="Gene3D" id="3.30.160.330">
    <property type="match status" value="1"/>
</dbReference>
<dbReference type="GO" id="GO:0030430">
    <property type="term" value="C:host cell cytoplasm"/>
    <property type="evidence" value="ECO:0007669"/>
    <property type="project" value="UniProtKB-SubCell"/>
</dbReference>
<dbReference type="GO" id="GO:0052170">
    <property type="term" value="P:symbiont-mediated suppression of host innate immune response"/>
    <property type="evidence" value="ECO:0007669"/>
    <property type="project" value="UniProtKB-KW"/>
</dbReference>
<dbReference type="SUPFAM" id="SSF161234">
    <property type="entry name" value="E7 C-terminal domain-like"/>
    <property type="match status" value="1"/>
</dbReference>
<dbReference type="GO" id="GO:0006351">
    <property type="term" value="P:DNA-templated transcription"/>
    <property type="evidence" value="ECO:0007669"/>
    <property type="project" value="UniProtKB-UniRule"/>
</dbReference>
<reference evidence="20" key="1">
    <citation type="submission" date="2020-07" db="EMBL/GenBank/DDBJ databases">
        <authorList>
            <person name="Wienecke-Baldacchino K A."/>
        </authorList>
    </citation>
    <scope>NUCLEOTIDE SEQUENCE</scope>
    <source>
        <strain evidence="20">LNS6249536_HPV89</strain>
    </source>
</reference>
<dbReference type="PIRSF" id="PIRSF003407">
    <property type="entry name" value="Papvi_E7"/>
    <property type="match status" value="1"/>
</dbReference>
<dbReference type="GO" id="GO:0019904">
    <property type="term" value="F:protein domain specific binding"/>
    <property type="evidence" value="ECO:0007669"/>
    <property type="project" value="UniProtKB-UniRule"/>
</dbReference>
<keyword evidence="14 18" id="KW-1035">Host cytoplasm</keyword>
<comment type="function">
    <text evidence="19">E7 protein has both transforming and trans-activating activities.</text>
</comment>
<keyword evidence="3 18" id="KW-1048">Host nucleus</keyword>
<evidence type="ECO:0000256" key="15">
    <source>
        <dbReference type="ARBA" id="ARBA00023258"/>
    </source>
</evidence>
<evidence type="ECO:0000256" key="8">
    <source>
        <dbReference type="ARBA" id="ARBA00022830"/>
    </source>
</evidence>
<dbReference type="InterPro" id="IPR000148">
    <property type="entry name" value="Papilloma_E7"/>
</dbReference>
<sequence>MHGRTPTIKDIVLEERPEPISLQCEEEMLDSSDEEDARDCMHEQQQLAERAQQAFRVVTTCGVCYRAVRLVVLSDDAHLRHLQQLLLNDLSIVCPGCA</sequence>
<evidence type="ECO:0000256" key="4">
    <source>
        <dbReference type="ARBA" id="ARBA00022581"/>
    </source>
</evidence>
<feature type="short sequence motif" description="Nuclear export signal" evidence="18">
    <location>
        <begin position="79"/>
        <end position="87"/>
    </location>
</feature>
<evidence type="ECO:0000256" key="12">
    <source>
        <dbReference type="ARBA" id="ARBA00023159"/>
    </source>
</evidence>
<keyword evidence="10 18" id="KW-0805">Transcription regulation</keyword>
<comment type="subcellular location">
    <subcellularLocation>
        <location evidence="18">Host cytoplasm</location>
    </subcellularLocation>
    <subcellularLocation>
        <location evidence="18">Host nucleus</location>
    </subcellularLocation>
    <text evidence="18">Predominantly found in the host nucleus.</text>
</comment>
<comment type="caution">
    <text evidence="18">Lacks conserved residue(s) required for the propagation of feature annotation.</text>
</comment>
<dbReference type="GO" id="GO:0008270">
    <property type="term" value="F:zinc ion binding"/>
    <property type="evidence" value="ECO:0007669"/>
    <property type="project" value="UniProtKB-KW"/>
</dbReference>
<accession>A0A7G2A643</accession>
<dbReference type="GO" id="GO:0003677">
    <property type="term" value="F:DNA binding"/>
    <property type="evidence" value="ECO:0007669"/>
    <property type="project" value="UniProtKB-UniRule"/>
</dbReference>
<evidence type="ECO:0000256" key="13">
    <source>
        <dbReference type="ARBA" id="ARBA00023163"/>
    </source>
</evidence>
<comment type="subunit">
    <text evidence="18">Homodimer. Homooligomer. Interacts with host RB1; this interaction induces dissociation of RB1-E2F1 complex thereby disrupting RB1 activity. Interacts with host EP300; this interaction represses EP300 transcriptional activity. Interacts with protein E2; this interaction inhibits E7 oncogenic activity. Interacts with host TMEM173/STING; this interaction impairs the ability of TMEM173/STING to sense cytosolic DNA and promote the production of type I interferon (IFN-alpha and IFN-beta).</text>
</comment>
<keyword evidence="11 18" id="KW-0238">DNA-binding</keyword>
<keyword evidence="6 18" id="KW-0479">Metal-binding</keyword>
<evidence type="ECO:0000256" key="11">
    <source>
        <dbReference type="ARBA" id="ARBA00023125"/>
    </source>
</evidence>
<keyword evidence="1 18" id="KW-1121">Modulation of host cell cycle by virus</keyword>
<dbReference type="Pfam" id="PF00527">
    <property type="entry name" value="E7"/>
    <property type="match status" value="1"/>
</dbReference>
<organism evidence="20">
    <name type="scientific">human papillomavirus 89</name>
    <dbReference type="NCBI Taxonomy" id="202250"/>
    <lineage>
        <taxon>Viruses</taxon>
        <taxon>Monodnaviria</taxon>
        <taxon>Shotokuvirae</taxon>
        <taxon>Cossaviricota</taxon>
        <taxon>Papovaviricetes</taxon>
        <taxon>Zurhausenvirales</taxon>
        <taxon>Papillomaviridae</taxon>
        <taxon>Firstpapillomavirinae</taxon>
        <taxon>Alphapapillomavirus</taxon>
        <taxon>Alphapapillomavirus 3</taxon>
    </lineage>
</organism>
<keyword evidence="9 18" id="KW-0862">Zinc</keyword>
<dbReference type="GO" id="GO:0039645">
    <property type="term" value="P:symbiont-mediated perturbation of host cell cycle G1/S transition checkpoint"/>
    <property type="evidence" value="ECO:0007669"/>
    <property type="project" value="UniProtKB-UniRule"/>
</dbReference>
<keyword evidence="17 18" id="KW-1078">G1/S host cell cycle checkpoint dysregulation by virus</keyword>
<dbReference type="HAMAP" id="MF_04004">
    <property type="entry name" value="PPV_E7"/>
    <property type="match status" value="1"/>
</dbReference>
<gene>
    <name evidence="18" type="primary">E7</name>
</gene>
<evidence type="ECO:0000256" key="17">
    <source>
        <dbReference type="ARBA" id="ARBA00023309"/>
    </source>
</evidence>
<evidence type="ECO:0000256" key="5">
    <source>
        <dbReference type="ARBA" id="ARBA00022632"/>
    </source>
</evidence>
<keyword evidence="7 18" id="KW-0863">Zinc-finger</keyword>
<evidence type="ECO:0000313" key="20">
    <source>
        <dbReference type="EMBL" id="CAD1813910.1"/>
    </source>
</evidence>
<dbReference type="GO" id="GO:0003700">
    <property type="term" value="F:DNA-binding transcription factor activity"/>
    <property type="evidence" value="ECO:0007669"/>
    <property type="project" value="UniProtKB-UniRule"/>
</dbReference>
<keyword evidence="4 18" id="KW-0945">Host-virus interaction</keyword>
<evidence type="ECO:0000256" key="16">
    <source>
        <dbReference type="ARBA" id="ARBA00023280"/>
    </source>
</evidence>
<evidence type="ECO:0000256" key="18">
    <source>
        <dbReference type="HAMAP-Rule" id="MF_04004"/>
    </source>
</evidence>
<comment type="domain">
    <text evidence="18">The E7 terminal domain is an intrinsically disordered domain, whose flexibility and conformational transitions confer target adaptability to the oncoprotein. It allows adaptation to a variety of protein targets and exposes the PEST degradation sequence that regulates its turnover in the cell.</text>
</comment>
<evidence type="ECO:0000256" key="6">
    <source>
        <dbReference type="ARBA" id="ARBA00022723"/>
    </source>
</evidence>
<evidence type="ECO:0000256" key="19">
    <source>
        <dbReference type="PIRNR" id="PIRNR003407"/>
    </source>
</evidence>
<evidence type="ECO:0000256" key="7">
    <source>
        <dbReference type="ARBA" id="ARBA00022771"/>
    </source>
</evidence>
<name>A0A7G2A643_9PAPI</name>
<evidence type="ECO:0000256" key="3">
    <source>
        <dbReference type="ARBA" id="ARBA00022562"/>
    </source>
</evidence>
<comment type="PTM">
    <text evidence="18">Highly phosphorylated.</text>
</comment>
<evidence type="ECO:0000256" key="14">
    <source>
        <dbReference type="ARBA" id="ARBA00023200"/>
    </source>
</evidence>
<dbReference type="EMBL" id="LR861984">
    <property type="protein sequence ID" value="CAD1813910.1"/>
    <property type="molecule type" value="Genomic_DNA"/>
</dbReference>
<keyword evidence="12 18" id="KW-0010">Activator</keyword>
<keyword evidence="13 18" id="KW-0804">Transcription</keyword>
<keyword evidence="8 18" id="KW-1114">Inhibition of host interferon signaling pathway by virus</keyword>
<dbReference type="GO" id="GO:0042025">
    <property type="term" value="C:host cell nucleus"/>
    <property type="evidence" value="ECO:0007669"/>
    <property type="project" value="UniProtKB-SubCell"/>
</dbReference>